<dbReference type="EMBL" id="LAZR01062768">
    <property type="protein sequence ID" value="KKK60843.1"/>
    <property type="molecule type" value="Genomic_DNA"/>
</dbReference>
<sequence length="121" mass="13007">SYAVRYEGSGRTGPMLLGKPIPGADRRRRQKRQVLWKTGRTWDCNAFVLAPALLLAAGAIEMPGKPGLHPGLTALDPTDGKQIWARALPANPVLWGAAIDHAARIAVALDDGRVLCFGKKD</sequence>
<comment type="caution">
    <text evidence="1">The sequence shown here is derived from an EMBL/GenBank/DDBJ whole genome shotgun (WGS) entry which is preliminary data.</text>
</comment>
<organism evidence="1">
    <name type="scientific">marine sediment metagenome</name>
    <dbReference type="NCBI Taxonomy" id="412755"/>
    <lineage>
        <taxon>unclassified sequences</taxon>
        <taxon>metagenomes</taxon>
        <taxon>ecological metagenomes</taxon>
    </lineage>
</organism>
<accession>A0A0F8WW07</accession>
<evidence type="ECO:0000313" key="1">
    <source>
        <dbReference type="EMBL" id="KKK60843.1"/>
    </source>
</evidence>
<dbReference type="AlphaFoldDB" id="A0A0F8WW07"/>
<dbReference type="SUPFAM" id="SSF50998">
    <property type="entry name" value="Quinoprotein alcohol dehydrogenase-like"/>
    <property type="match status" value="1"/>
</dbReference>
<feature type="non-terminal residue" evidence="1">
    <location>
        <position position="1"/>
    </location>
</feature>
<reference evidence="1" key="1">
    <citation type="journal article" date="2015" name="Nature">
        <title>Complex archaea that bridge the gap between prokaryotes and eukaryotes.</title>
        <authorList>
            <person name="Spang A."/>
            <person name="Saw J.H."/>
            <person name="Jorgensen S.L."/>
            <person name="Zaremba-Niedzwiedzka K."/>
            <person name="Martijn J."/>
            <person name="Lind A.E."/>
            <person name="van Eijk R."/>
            <person name="Schleper C."/>
            <person name="Guy L."/>
            <person name="Ettema T.J."/>
        </authorList>
    </citation>
    <scope>NUCLEOTIDE SEQUENCE</scope>
</reference>
<gene>
    <name evidence="1" type="ORF">LCGC14_3020300</name>
</gene>
<name>A0A0F8WW07_9ZZZZ</name>
<proteinExistence type="predicted"/>
<protein>
    <recommendedName>
        <fullName evidence="2">Pyrrolo-quinoline quinone</fullName>
    </recommendedName>
</protein>
<dbReference type="InterPro" id="IPR011047">
    <property type="entry name" value="Quinoprotein_ADH-like_sf"/>
</dbReference>
<evidence type="ECO:0008006" key="2">
    <source>
        <dbReference type="Google" id="ProtNLM"/>
    </source>
</evidence>